<comment type="caution">
    <text evidence="2">The sequence shown here is derived from an EMBL/GenBank/DDBJ whole genome shotgun (WGS) entry which is preliminary data.</text>
</comment>
<evidence type="ECO:0000256" key="1">
    <source>
        <dbReference type="SAM" id="SignalP"/>
    </source>
</evidence>
<keyword evidence="3" id="KW-1185">Reference proteome</keyword>
<proteinExistence type="predicted"/>
<dbReference type="Proteomes" id="UP001597186">
    <property type="component" value="Unassembled WGS sequence"/>
</dbReference>
<organism evidence="2 3">
    <name type="scientific">Lacimonas salitolerans</name>
    <dbReference type="NCBI Taxonomy" id="1323750"/>
    <lineage>
        <taxon>Bacteria</taxon>
        <taxon>Pseudomonadati</taxon>
        <taxon>Pseudomonadota</taxon>
        <taxon>Alphaproteobacteria</taxon>
        <taxon>Rhodobacterales</taxon>
        <taxon>Paracoccaceae</taxon>
        <taxon>Lacimonas</taxon>
    </lineage>
</organism>
<protein>
    <submittedName>
        <fullName evidence="2">Disulfide bond formation protein DsbA</fullName>
    </submittedName>
</protein>
<dbReference type="SUPFAM" id="SSF52833">
    <property type="entry name" value="Thioredoxin-like"/>
    <property type="match status" value="1"/>
</dbReference>
<evidence type="ECO:0000313" key="3">
    <source>
        <dbReference type="Proteomes" id="UP001597186"/>
    </source>
</evidence>
<gene>
    <name evidence="2" type="ORF">ACFTOW_05230</name>
</gene>
<dbReference type="Gene3D" id="3.40.30.10">
    <property type="entry name" value="Glutaredoxin"/>
    <property type="match status" value="1"/>
</dbReference>
<reference evidence="3" key="1">
    <citation type="journal article" date="2019" name="Int. J. Syst. Evol. Microbiol.">
        <title>The Global Catalogue of Microorganisms (GCM) 10K type strain sequencing project: providing services to taxonomists for standard genome sequencing and annotation.</title>
        <authorList>
            <consortium name="The Broad Institute Genomics Platform"/>
            <consortium name="The Broad Institute Genome Sequencing Center for Infectious Disease"/>
            <person name="Wu L."/>
            <person name="Ma J."/>
        </authorList>
    </citation>
    <scope>NUCLEOTIDE SEQUENCE [LARGE SCALE GENOMIC DNA]</scope>
    <source>
        <strain evidence="3">CGMCC 1.12477</strain>
    </source>
</reference>
<feature type="signal peptide" evidence="1">
    <location>
        <begin position="1"/>
        <end position="20"/>
    </location>
</feature>
<keyword evidence="1" id="KW-0732">Signal</keyword>
<evidence type="ECO:0000313" key="2">
    <source>
        <dbReference type="EMBL" id="MFD1508799.1"/>
    </source>
</evidence>
<dbReference type="InterPro" id="IPR036249">
    <property type="entry name" value="Thioredoxin-like_sf"/>
</dbReference>
<dbReference type="RefSeq" id="WP_379913779.1">
    <property type="nucleotide sequence ID" value="NZ_JBHUDD010000039.1"/>
</dbReference>
<accession>A0ABW4EER4</accession>
<name>A0ABW4EER4_9RHOB</name>
<dbReference type="EMBL" id="JBHUDD010000039">
    <property type="protein sequence ID" value="MFD1508799.1"/>
    <property type="molecule type" value="Genomic_DNA"/>
</dbReference>
<feature type="chain" id="PRO_5046675969" evidence="1">
    <location>
        <begin position="21"/>
        <end position="158"/>
    </location>
</feature>
<sequence length="158" mass="16660">MRALGLAACALLGAGTPLVAQTDFTALTAAERAAFHAEIRAVLLADPNLVDRALAGPSPFADAVDSDLSAIDRHADTLFPDGAALAVFTSPDCTDCDRALEELAALAQELGVSFTILDMVDHGDLAAALELDMAPSYVFPRMMVRGHVPPVVLRRYLE</sequence>